<dbReference type="Proteomes" id="UP001370348">
    <property type="component" value="Chromosome"/>
</dbReference>
<proteinExistence type="inferred from homology"/>
<organism evidence="5 6">
    <name type="scientific">Pendulispora albinea</name>
    <dbReference type="NCBI Taxonomy" id="2741071"/>
    <lineage>
        <taxon>Bacteria</taxon>
        <taxon>Pseudomonadati</taxon>
        <taxon>Myxococcota</taxon>
        <taxon>Myxococcia</taxon>
        <taxon>Myxococcales</taxon>
        <taxon>Sorangiineae</taxon>
        <taxon>Pendulisporaceae</taxon>
        <taxon>Pendulispora</taxon>
    </lineage>
</organism>
<dbReference type="EMBL" id="CP089984">
    <property type="protein sequence ID" value="WXB16674.1"/>
    <property type="molecule type" value="Genomic_DNA"/>
</dbReference>
<gene>
    <name evidence="5" type="ORF">LZC94_05200</name>
</gene>
<dbReference type="Pfam" id="PF05506">
    <property type="entry name" value="PLipase_C_C"/>
    <property type="match status" value="2"/>
</dbReference>
<dbReference type="CDD" id="cd16014">
    <property type="entry name" value="PLC"/>
    <property type="match status" value="1"/>
</dbReference>
<name>A0ABZ2M0F1_9BACT</name>
<dbReference type="PROSITE" id="PS51318">
    <property type="entry name" value="TAT"/>
    <property type="match status" value="1"/>
</dbReference>
<dbReference type="RefSeq" id="WP_394826301.1">
    <property type="nucleotide sequence ID" value="NZ_CP089984.1"/>
</dbReference>
<dbReference type="InterPro" id="IPR017767">
    <property type="entry name" value="PC-PLC"/>
</dbReference>
<evidence type="ECO:0000256" key="2">
    <source>
        <dbReference type="ARBA" id="ARBA00012018"/>
    </source>
</evidence>
<evidence type="ECO:0000256" key="3">
    <source>
        <dbReference type="ARBA" id="ARBA00022801"/>
    </source>
</evidence>
<accession>A0ABZ2M0F1</accession>
<keyword evidence="3" id="KW-0378">Hydrolase</keyword>
<feature type="domain" description="Bacterial phospholipase C C-terminal" evidence="4">
    <location>
        <begin position="554"/>
        <end position="630"/>
    </location>
</feature>
<dbReference type="EC" id="3.1.4.3" evidence="2"/>
<evidence type="ECO:0000259" key="4">
    <source>
        <dbReference type="Pfam" id="PF05506"/>
    </source>
</evidence>
<evidence type="ECO:0000256" key="1">
    <source>
        <dbReference type="ARBA" id="ARBA00009717"/>
    </source>
</evidence>
<feature type="domain" description="Bacterial phospholipase C C-terminal" evidence="4">
    <location>
        <begin position="450"/>
        <end position="538"/>
    </location>
</feature>
<dbReference type="Pfam" id="PF04185">
    <property type="entry name" value="Phosphoesterase"/>
    <property type="match status" value="1"/>
</dbReference>
<protein>
    <recommendedName>
        <fullName evidence="2">phospholipase C</fullName>
        <ecNumber evidence="2">3.1.4.3</ecNumber>
    </recommendedName>
</protein>
<keyword evidence="6" id="KW-1185">Reference proteome</keyword>
<evidence type="ECO:0000313" key="6">
    <source>
        <dbReference type="Proteomes" id="UP001370348"/>
    </source>
</evidence>
<dbReference type="InterPro" id="IPR007312">
    <property type="entry name" value="Phosphoesterase"/>
</dbReference>
<evidence type="ECO:0000313" key="5">
    <source>
        <dbReference type="EMBL" id="WXB16674.1"/>
    </source>
</evidence>
<sequence length="640" mass="70052">MDRRRFLKLTAASAGGAAAMNLLPKHLRKALAAQVQSLRSFDAIEHVVIFMQENRSFDHYFGTLRGARGFSDRSALQLQSGKSVFYQPNGSSTLLPFRTTEQYMNGTPHAWGDAHGAWNGGLCDDWVKHKTLLTMAHYERSDLEFYYALADHFTICDAYHCSVMSSTNPNRLYLWSGTIDPRGTGGGPVTNNDESKARTWTTYPERLEAAGVSWKVYQEKDNFDDNALAWFKQYREAKPGNPLYDRGMAVVDDLVGAFKADIQANKLPKVSWLVARTAWSEHSTNGPVRGIALTSRLLDALAASPDVWAKTVFILTYDENDGFFDHVPAPIPPDGTADEFVNGEAIGLGARVPCLVVSPFSRGGFVCSETFDHTSILRFLEVVTGVKEPNISAWRRAVCGDLTRTLDLASPVVGWPSALKPIPDSAPGRVVTVRPPKNQRMPVQERGTRPARALPYQPNATLRADVAGGKVWIDMSNAGASTVHFSAYANRYRTDGPWQYDVARTPISDSFNARAFGGGKYDLSVYGPNRFLRRFAGDLGAAGKTFAVASHVTTEQGGTVELTFTNEGSSQVTVTVTANNYRTDGPWTFAVAPGQSLSDTWRVGIYGSGWYDLTVTLSSDPSFVQRLVGHVETGAVSVSG</sequence>
<reference evidence="5 6" key="1">
    <citation type="submission" date="2021-12" db="EMBL/GenBank/DDBJ databases">
        <title>Discovery of the Pendulisporaceae a myxobacterial family with distinct sporulation behavior and unique specialized metabolism.</title>
        <authorList>
            <person name="Garcia R."/>
            <person name="Popoff A."/>
            <person name="Bader C.D."/>
            <person name="Loehr J."/>
            <person name="Walesch S."/>
            <person name="Walt C."/>
            <person name="Boldt J."/>
            <person name="Bunk B."/>
            <person name="Haeckl F.J.F.P.J."/>
            <person name="Gunesch A.P."/>
            <person name="Birkelbach J."/>
            <person name="Nuebel U."/>
            <person name="Pietschmann T."/>
            <person name="Bach T."/>
            <person name="Mueller R."/>
        </authorList>
    </citation>
    <scope>NUCLEOTIDE SEQUENCE [LARGE SCALE GENOMIC DNA]</scope>
    <source>
        <strain evidence="5 6">MSr11954</strain>
    </source>
</reference>
<dbReference type="Gene3D" id="3.40.720.10">
    <property type="entry name" value="Alkaline Phosphatase, subunit A"/>
    <property type="match status" value="2"/>
</dbReference>
<dbReference type="NCBIfam" id="TIGR03396">
    <property type="entry name" value="PC_PLC"/>
    <property type="match status" value="1"/>
</dbReference>
<dbReference type="PANTHER" id="PTHR31956:SF1">
    <property type="entry name" value="NON-SPECIFIC PHOSPHOLIPASE C1"/>
    <property type="match status" value="1"/>
</dbReference>
<dbReference type="InterPro" id="IPR008475">
    <property type="entry name" value="PLipase_C_C"/>
</dbReference>
<dbReference type="InterPro" id="IPR006311">
    <property type="entry name" value="TAT_signal"/>
</dbReference>
<dbReference type="InterPro" id="IPR017850">
    <property type="entry name" value="Alkaline_phosphatase_core_sf"/>
</dbReference>
<dbReference type="PANTHER" id="PTHR31956">
    <property type="entry name" value="NON-SPECIFIC PHOSPHOLIPASE C4-RELATED"/>
    <property type="match status" value="1"/>
</dbReference>
<comment type="similarity">
    <text evidence="1">Belongs to the bacterial phospholipase C family.</text>
</comment>